<protein>
    <recommendedName>
        <fullName evidence="4">Glycosyltransferase RgtA/B/C/D-like domain-containing protein</fullName>
    </recommendedName>
</protein>
<evidence type="ECO:0008006" key="4">
    <source>
        <dbReference type="Google" id="ProtNLM"/>
    </source>
</evidence>
<reference evidence="2 3" key="1">
    <citation type="journal article" date="2015" name="Nature">
        <title>rRNA introns, odd ribosomes, and small enigmatic genomes across a large radiation of phyla.</title>
        <authorList>
            <person name="Brown C.T."/>
            <person name="Hug L.A."/>
            <person name="Thomas B.C."/>
            <person name="Sharon I."/>
            <person name="Castelle C.J."/>
            <person name="Singh A."/>
            <person name="Wilkins M.J."/>
            <person name="Williams K.H."/>
            <person name="Banfield J.F."/>
        </authorList>
    </citation>
    <scope>NUCLEOTIDE SEQUENCE [LARGE SCALE GENOMIC DNA]</scope>
</reference>
<feature type="transmembrane region" description="Helical" evidence="1">
    <location>
        <begin position="177"/>
        <end position="195"/>
    </location>
</feature>
<keyword evidence="1" id="KW-0812">Transmembrane</keyword>
<dbReference type="EMBL" id="LBSV01000002">
    <property type="protein sequence ID" value="KKQ26471.1"/>
    <property type="molecule type" value="Genomic_DNA"/>
</dbReference>
<feature type="transmembrane region" description="Helical" evidence="1">
    <location>
        <begin position="115"/>
        <end position="139"/>
    </location>
</feature>
<accession>A0A0G0JE80</accession>
<dbReference type="Proteomes" id="UP000034917">
    <property type="component" value="Unassembled WGS sequence"/>
</dbReference>
<feature type="transmembrane region" description="Helical" evidence="1">
    <location>
        <begin position="291"/>
        <end position="312"/>
    </location>
</feature>
<feature type="transmembrane region" description="Helical" evidence="1">
    <location>
        <begin position="146"/>
        <end position="165"/>
    </location>
</feature>
<evidence type="ECO:0000256" key="1">
    <source>
        <dbReference type="SAM" id="Phobius"/>
    </source>
</evidence>
<comment type="caution">
    <text evidence="2">The sequence shown here is derived from an EMBL/GenBank/DDBJ whole genome shotgun (WGS) entry which is preliminary data.</text>
</comment>
<keyword evidence="1" id="KW-0472">Membrane</keyword>
<evidence type="ECO:0000313" key="2">
    <source>
        <dbReference type="EMBL" id="KKQ26471.1"/>
    </source>
</evidence>
<keyword evidence="1" id="KW-1133">Transmembrane helix</keyword>
<evidence type="ECO:0000313" key="3">
    <source>
        <dbReference type="Proteomes" id="UP000034917"/>
    </source>
</evidence>
<gene>
    <name evidence="2" type="ORF">US40_C0002G0005</name>
</gene>
<dbReference type="AlphaFoldDB" id="A0A0G0JE80"/>
<proteinExistence type="predicted"/>
<name>A0A0G0JE80_9BACT</name>
<feature type="transmembrane region" description="Helical" evidence="1">
    <location>
        <begin position="75"/>
        <end position="95"/>
    </location>
</feature>
<feature type="transmembrane region" description="Helical" evidence="1">
    <location>
        <begin position="230"/>
        <end position="247"/>
    </location>
</feature>
<organism evidence="2 3">
    <name type="scientific">Candidatus Roizmanbacteria bacterium GW2011_GWC2_37_13</name>
    <dbReference type="NCBI Taxonomy" id="1618486"/>
    <lineage>
        <taxon>Bacteria</taxon>
        <taxon>Candidatus Roizmaniibacteriota</taxon>
    </lineage>
</organism>
<feature type="transmembrane region" description="Helical" evidence="1">
    <location>
        <begin position="259"/>
        <end position="279"/>
    </location>
</feature>
<sequence length="313" mass="36764">MKKIIFLALILRLLGIFLFRNVDNYDLQSYLQVGELTLKGINIYPKVANLHHPYFPFFLYLEAISYWFGQSKINAIIIIKIINIIFDLGNLYLVYLLSKKNLKASFLYAVNPVSILIFCLHGQFDAIPLFFLLYSLYLIKVKKGAFSILVFSLAVMIKTWPLLFIISLYKRLKNKKLILLIPVFPLLSIIIYILLFKASFLDIGKTLISYQGLWGIWGIWALLGDWRLRWQKLSTIIFLIVFFLYSLIKNKKNIIKEAFNLLIFFFVFTTNFSIQYLSWIMPFLAIVKPKYFWLLTIGITLYLGFSYAAWIFP</sequence>